<feature type="domain" description="ATPase AAA-type core" evidence="1">
    <location>
        <begin position="23"/>
        <end position="122"/>
    </location>
</feature>
<evidence type="ECO:0000259" key="1">
    <source>
        <dbReference type="Pfam" id="PF13304"/>
    </source>
</evidence>
<dbReference type="EMBL" id="CP053021">
    <property type="protein sequence ID" value="QJR03588.1"/>
    <property type="molecule type" value="Genomic_DNA"/>
</dbReference>
<dbReference type="SUPFAM" id="SSF52540">
    <property type="entry name" value="P-loop containing nucleoside triphosphate hydrolases"/>
    <property type="match status" value="1"/>
</dbReference>
<feature type="domain" description="ATPase AAA-type core" evidence="1">
    <location>
        <begin position="286"/>
        <end position="362"/>
    </location>
</feature>
<sequence>MLEKLNVTRFKTLREEALEFGRVNLFIGGNGTGKSNILEAIGIASACLGRGLGDTDIGLKGLRITPPELMKSSFKNEDLPKTFALEGEFSSGVTYKCTLQSREGDPLLRFFSESATVGNRRIFGRSNRGASATGVSHVDRLEQHRGIWDQIKATYEIESQIADEFQRFSRYVIYTPQTDFLRGRWSGRIDTPPIGLHGEGLPEAASTFLDCWRRYLPGNPLHTIEHEKEIINSLVDLVWLPGWASQFGSHYAPASLTSRDIADRASKILYFRDKFMHASRNRLSGYDSSEGTLFLLFSAIVLGHPDAPRIFALDNVDNALNPRLTKSLVERVIKICEITNENNSSLGAQQVFLTSHNPTALDAFDLFDDNNRIFVVKRNAKGHTTAKRLIPPEGMTKDNWEIVRGGRNLSQLWLDGDIPGALGNI</sequence>
<dbReference type="InterPro" id="IPR051396">
    <property type="entry name" value="Bact_Antivir_Def_Nuclease"/>
</dbReference>
<dbReference type="RefSeq" id="WP_169861688.1">
    <property type="nucleotide sequence ID" value="NZ_CP053021.1"/>
</dbReference>
<name>A0A6M4G8S1_SPHYA</name>
<reference evidence="2 3" key="1">
    <citation type="submission" date="2020-04" db="EMBL/GenBank/DDBJ databases">
        <title>The Whole Genome Analysis of High salt-tolerant Sphingobium yanoikuyae YC-XJ2 with Aryl organophosphorus flame retardants (aryl-OPFRs)-degrading capacity and characteristics of Related phosphotriesterase.</title>
        <authorList>
            <person name="Li X."/>
        </authorList>
    </citation>
    <scope>NUCLEOTIDE SEQUENCE [LARGE SCALE GENOMIC DNA]</scope>
    <source>
        <strain evidence="2 3">YC-XJ2</strain>
    </source>
</reference>
<dbReference type="Gene3D" id="3.40.50.300">
    <property type="entry name" value="P-loop containing nucleotide triphosphate hydrolases"/>
    <property type="match status" value="2"/>
</dbReference>
<dbReference type="PANTHER" id="PTHR43581">
    <property type="entry name" value="ATP/GTP PHOSPHATASE"/>
    <property type="match status" value="1"/>
</dbReference>
<dbReference type="InterPro" id="IPR003959">
    <property type="entry name" value="ATPase_AAA_core"/>
</dbReference>
<evidence type="ECO:0000313" key="3">
    <source>
        <dbReference type="Proteomes" id="UP000502611"/>
    </source>
</evidence>
<gene>
    <name evidence="2" type="ORF">HH800_16200</name>
</gene>
<evidence type="ECO:0000313" key="2">
    <source>
        <dbReference type="EMBL" id="QJR03588.1"/>
    </source>
</evidence>
<dbReference type="GO" id="GO:0005524">
    <property type="term" value="F:ATP binding"/>
    <property type="evidence" value="ECO:0007669"/>
    <property type="project" value="InterPro"/>
</dbReference>
<organism evidence="2 3">
    <name type="scientific">Sphingobium yanoikuyae</name>
    <name type="common">Sphingomonas yanoikuyae</name>
    <dbReference type="NCBI Taxonomy" id="13690"/>
    <lineage>
        <taxon>Bacteria</taxon>
        <taxon>Pseudomonadati</taxon>
        <taxon>Pseudomonadota</taxon>
        <taxon>Alphaproteobacteria</taxon>
        <taxon>Sphingomonadales</taxon>
        <taxon>Sphingomonadaceae</taxon>
        <taxon>Sphingobium</taxon>
    </lineage>
</organism>
<dbReference type="InterPro" id="IPR027417">
    <property type="entry name" value="P-loop_NTPase"/>
</dbReference>
<accession>A0A6M4G8S1</accession>
<dbReference type="PANTHER" id="PTHR43581:SF4">
    <property type="entry name" value="ATP_GTP PHOSPHATASE"/>
    <property type="match status" value="1"/>
</dbReference>
<dbReference type="GO" id="GO:0016887">
    <property type="term" value="F:ATP hydrolysis activity"/>
    <property type="evidence" value="ECO:0007669"/>
    <property type="project" value="InterPro"/>
</dbReference>
<dbReference type="Pfam" id="PF13304">
    <property type="entry name" value="AAA_21"/>
    <property type="match status" value="2"/>
</dbReference>
<dbReference type="Proteomes" id="UP000502611">
    <property type="component" value="Chromosome"/>
</dbReference>
<dbReference type="AlphaFoldDB" id="A0A6M4G8S1"/>
<proteinExistence type="predicted"/>
<protein>
    <submittedName>
        <fullName evidence="2">AAA family ATPase</fullName>
    </submittedName>
</protein>